<evidence type="ECO:0000313" key="4">
    <source>
        <dbReference type="Proteomes" id="UP000178666"/>
    </source>
</evidence>
<evidence type="ECO:0000313" key="3">
    <source>
        <dbReference type="Proteomes" id="UP000075221"/>
    </source>
</evidence>
<dbReference type="EMBL" id="CP014352">
    <property type="protein sequence ID" value="AMS04463.1"/>
    <property type="molecule type" value="Genomic_DNA"/>
</dbReference>
<evidence type="ECO:0000313" key="1">
    <source>
        <dbReference type="EMBL" id="AMS04463.1"/>
    </source>
</evidence>
<organism evidence="1 3">
    <name type="scientific">Acidipropionibacterium acidipropionici</name>
    <dbReference type="NCBI Taxonomy" id="1748"/>
    <lineage>
        <taxon>Bacteria</taxon>
        <taxon>Bacillati</taxon>
        <taxon>Actinomycetota</taxon>
        <taxon>Actinomycetes</taxon>
        <taxon>Propionibacteriales</taxon>
        <taxon>Propionibacteriaceae</taxon>
        <taxon>Acidipropionibacterium</taxon>
    </lineage>
</organism>
<dbReference type="Proteomes" id="UP000178666">
    <property type="component" value="Chromosome"/>
</dbReference>
<proteinExistence type="predicted"/>
<reference evidence="1 3" key="2">
    <citation type="submission" date="2016-02" db="EMBL/GenBank/DDBJ databases">
        <title>Complete Genome Sequence of Propionibacterium acidipropionici ATCC 55737.</title>
        <authorList>
            <person name="Luna Flores C.H."/>
            <person name="Nielsen L.K."/>
            <person name="Marcellin E."/>
        </authorList>
    </citation>
    <scope>NUCLEOTIDE SEQUENCE [LARGE SCALE GENOMIC DNA]</scope>
    <source>
        <strain evidence="1 3">ATCC 55737</strain>
    </source>
</reference>
<dbReference type="AlphaFoldDB" id="A0AAC8YD11"/>
<dbReference type="EMBL" id="CP015970">
    <property type="protein sequence ID" value="AOZ45956.1"/>
    <property type="molecule type" value="Genomic_DNA"/>
</dbReference>
<sequence length="91" mass="9567">MSGRGWLIGALVAGSAAAATVLVVRSARRGELTGPRLPVRRDARLDLRGAAGRTAERISDLVDQAGAFVQVVARESSAKESELRARLGLDN</sequence>
<reference evidence="2 4" key="1">
    <citation type="journal article" date="2016" name="Plant Dis.">
        <title>Improved production of propionic acid using genome shuffling.</title>
        <authorList>
            <person name="Luna-Flores C.H."/>
            <person name="Palfreyman R.W."/>
            <person name="Kromer J.O."/>
            <person name="Nielsen L.K."/>
            <person name="Marcellin E."/>
        </authorList>
    </citation>
    <scope>NUCLEOTIDE SEQUENCE [LARGE SCALE GENOMIC DNA]</scope>
    <source>
        <strain evidence="2 4">F3E8</strain>
    </source>
</reference>
<evidence type="ECO:0000313" key="2">
    <source>
        <dbReference type="EMBL" id="AOZ45956.1"/>
    </source>
</evidence>
<protein>
    <submittedName>
        <fullName evidence="1">Uncharacterized protein</fullName>
    </submittedName>
</protein>
<name>A0AAC8YD11_9ACTN</name>
<gene>
    <name evidence="2" type="ORF">A8L58_03645</name>
    <name evidence="1" type="ORF">AXH35_02180</name>
</gene>
<dbReference type="RefSeq" id="WP_062818924.1">
    <property type="nucleotide sequence ID" value="NZ_CP014352.1"/>
</dbReference>
<accession>A0AAC8YD11</accession>
<keyword evidence="4" id="KW-1185">Reference proteome</keyword>
<dbReference type="Proteomes" id="UP000075221">
    <property type="component" value="Chromosome"/>
</dbReference>